<dbReference type="PANTHER" id="PTHR11205">
    <property type="entry name" value="RIBOSOMAL PROTEIN S7"/>
    <property type="match status" value="1"/>
</dbReference>
<evidence type="ECO:0000313" key="8">
    <source>
        <dbReference type="EMBL" id="OGG17775.1"/>
    </source>
</evidence>
<keyword evidence="2 6" id="KW-0699">rRNA-binding</keyword>
<keyword evidence="3 6" id="KW-0694">RNA-binding</keyword>
<dbReference type="CDD" id="cd14869">
    <property type="entry name" value="uS7_Bacteria"/>
    <property type="match status" value="1"/>
</dbReference>
<evidence type="ECO:0000256" key="5">
    <source>
        <dbReference type="ARBA" id="ARBA00023274"/>
    </source>
</evidence>
<dbReference type="InterPro" id="IPR023798">
    <property type="entry name" value="Ribosomal_uS7_dom"/>
</dbReference>
<dbReference type="SUPFAM" id="SSF47973">
    <property type="entry name" value="Ribosomal protein S7"/>
    <property type="match status" value="1"/>
</dbReference>
<dbReference type="GO" id="GO:0003735">
    <property type="term" value="F:structural constituent of ribosome"/>
    <property type="evidence" value="ECO:0007669"/>
    <property type="project" value="InterPro"/>
</dbReference>
<sequence>MPRSRKITKKITPTDPVYNSRLVAKLINKTMHDGKKSVASGQIYRALEILKAKNPEADPSKTLEQALNTIAPKMEVRPRRVGGASYQVPIEVRGDRKTHLAMKWLLEAARSRSNKEFHTFAEKLAVEVQDAINGVGSAIKKRDTIHKMAESNRAFAHLRW</sequence>
<comment type="caution">
    <text evidence="8">The sequence shown here is derived from an EMBL/GenBank/DDBJ whole genome shotgun (WGS) entry which is preliminary data.</text>
</comment>
<evidence type="ECO:0000256" key="1">
    <source>
        <dbReference type="ARBA" id="ARBA00007151"/>
    </source>
</evidence>
<dbReference type="AlphaFoldDB" id="A0A1F5ZZJ7"/>
<dbReference type="GO" id="GO:0006412">
    <property type="term" value="P:translation"/>
    <property type="evidence" value="ECO:0007669"/>
    <property type="project" value="UniProtKB-UniRule"/>
</dbReference>
<dbReference type="HAMAP" id="MF_00480_B">
    <property type="entry name" value="Ribosomal_uS7_B"/>
    <property type="match status" value="1"/>
</dbReference>
<evidence type="ECO:0000256" key="4">
    <source>
        <dbReference type="ARBA" id="ARBA00022980"/>
    </source>
</evidence>
<reference evidence="8 9" key="1">
    <citation type="journal article" date="2016" name="Nat. Commun.">
        <title>Thousands of microbial genomes shed light on interconnected biogeochemical processes in an aquifer system.</title>
        <authorList>
            <person name="Anantharaman K."/>
            <person name="Brown C.T."/>
            <person name="Hug L.A."/>
            <person name="Sharon I."/>
            <person name="Castelle C.J."/>
            <person name="Probst A.J."/>
            <person name="Thomas B.C."/>
            <person name="Singh A."/>
            <person name="Wilkins M.J."/>
            <person name="Karaoz U."/>
            <person name="Brodie E.L."/>
            <person name="Williams K.H."/>
            <person name="Hubbard S.S."/>
            <person name="Banfield J.F."/>
        </authorList>
    </citation>
    <scope>NUCLEOTIDE SEQUENCE [LARGE SCALE GENOMIC DNA]</scope>
</reference>
<dbReference type="STRING" id="1798381.A2721_02015"/>
<dbReference type="PIRSF" id="PIRSF002122">
    <property type="entry name" value="RPS7p_RPS7a_RPS5e_RPS7o"/>
    <property type="match status" value="1"/>
</dbReference>
<organism evidence="8 9">
    <name type="scientific">Candidatus Gottesmanbacteria bacterium RIFCSPHIGHO2_01_FULL_47_48</name>
    <dbReference type="NCBI Taxonomy" id="1798381"/>
    <lineage>
        <taxon>Bacteria</taxon>
        <taxon>Candidatus Gottesmaniibacteriota</taxon>
    </lineage>
</organism>
<comment type="subunit">
    <text evidence="6">Part of the 30S ribosomal subunit. Contacts proteins S9 and S11.</text>
</comment>
<dbReference type="InterPro" id="IPR005717">
    <property type="entry name" value="Ribosomal_uS7_bac/org-type"/>
</dbReference>
<proteinExistence type="inferred from homology"/>
<keyword evidence="4 6" id="KW-0689">Ribosomal protein</keyword>
<evidence type="ECO:0000259" key="7">
    <source>
        <dbReference type="Pfam" id="PF00177"/>
    </source>
</evidence>
<feature type="domain" description="Small ribosomal subunit protein uS7" evidence="7">
    <location>
        <begin position="3"/>
        <end position="153"/>
    </location>
</feature>
<gene>
    <name evidence="6" type="primary">rpsG</name>
    <name evidence="8" type="ORF">A2721_02015</name>
</gene>
<comment type="function">
    <text evidence="6">One of the primary rRNA binding proteins, it binds directly to 16S rRNA where it nucleates assembly of the head domain of the 30S subunit. Is located at the subunit interface close to the decoding center, probably blocks exit of the E-site tRNA.</text>
</comment>
<accession>A0A1F5ZZJ7</accession>
<keyword evidence="5 6" id="KW-0687">Ribonucleoprotein</keyword>
<name>A0A1F5ZZJ7_9BACT</name>
<dbReference type="GO" id="GO:0000049">
    <property type="term" value="F:tRNA binding"/>
    <property type="evidence" value="ECO:0007669"/>
    <property type="project" value="UniProtKB-UniRule"/>
</dbReference>
<keyword evidence="6" id="KW-0820">tRNA-binding</keyword>
<evidence type="ECO:0000313" key="9">
    <source>
        <dbReference type="Proteomes" id="UP000177871"/>
    </source>
</evidence>
<dbReference type="EMBL" id="MFJK01000016">
    <property type="protein sequence ID" value="OGG17775.1"/>
    <property type="molecule type" value="Genomic_DNA"/>
</dbReference>
<dbReference type="GO" id="GO:0019843">
    <property type="term" value="F:rRNA binding"/>
    <property type="evidence" value="ECO:0007669"/>
    <property type="project" value="UniProtKB-UniRule"/>
</dbReference>
<comment type="similarity">
    <text evidence="1 6">Belongs to the universal ribosomal protein uS7 family.</text>
</comment>
<dbReference type="FunFam" id="1.10.455.10:FF:000001">
    <property type="entry name" value="30S ribosomal protein S7"/>
    <property type="match status" value="1"/>
</dbReference>
<evidence type="ECO:0000256" key="6">
    <source>
        <dbReference type="HAMAP-Rule" id="MF_00480"/>
    </source>
</evidence>
<evidence type="ECO:0000256" key="2">
    <source>
        <dbReference type="ARBA" id="ARBA00022730"/>
    </source>
</evidence>
<dbReference type="InterPro" id="IPR036823">
    <property type="entry name" value="Ribosomal_uS7_dom_sf"/>
</dbReference>
<dbReference type="Proteomes" id="UP000177871">
    <property type="component" value="Unassembled WGS sequence"/>
</dbReference>
<dbReference type="NCBIfam" id="TIGR01029">
    <property type="entry name" value="rpsG_bact"/>
    <property type="match status" value="1"/>
</dbReference>
<dbReference type="Gene3D" id="1.10.455.10">
    <property type="entry name" value="Ribosomal protein S7 domain"/>
    <property type="match status" value="1"/>
</dbReference>
<dbReference type="GO" id="GO:0015935">
    <property type="term" value="C:small ribosomal subunit"/>
    <property type="evidence" value="ECO:0007669"/>
    <property type="project" value="InterPro"/>
</dbReference>
<dbReference type="InterPro" id="IPR000235">
    <property type="entry name" value="Ribosomal_uS7"/>
</dbReference>
<evidence type="ECO:0000256" key="3">
    <source>
        <dbReference type="ARBA" id="ARBA00022884"/>
    </source>
</evidence>
<protein>
    <recommendedName>
        <fullName evidence="6">Small ribosomal subunit protein uS7</fullName>
    </recommendedName>
</protein>
<dbReference type="Pfam" id="PF00177">
    <property type="entry name" value="Ribosomal_S7"/>
    <property type="match status" value="1"/>
</dbReference>